<dbReference type="Gene3D" id="3.40.50.300">
    <property type="entry name" value="P-loop containing nucleotide triphosphate hydrolases"/>
    <property type="match status" value="1"/>
</dbReference>
<dbReference type="InterPro" id="IPR027417">
    <property type="entry name" value="P-loop_NTPase"/>
</dbReference>
<sequence>MKQTVIVINGAGGAGKDTLCAIAARHYPTTSVSAVDRIKEIARFGGWDGVKDARGRKLLSDIKLAFIAYNDLPFTSLMEAYRTFCASQARILFIHCREPEEIAKLQSAIPGSLSLLVRRPGAQSHFGNASDDEVENYPYDYIYENSQPLDRAEEDFLQLLKTMIGE</sequence>
<reference evidence="1" key="2">
    <citation type="journal article" date="2021" name="PeerJ">
        <title>Extensive microbial diversity within the chicken gut microbiome revealed by metagenomics and culture.</title>
        <authorList>
            <person name="Gilroy R."/>
            <person name="Ravi A."/>
            <person name="Getino M."/>
            <person name="Pursley I."/>
            <person name="Horton D.L."/>
            <person name="Alikhan N.F."/>
            <person name="Baker D."/>
            <person name="Gharbi K."/>
            <person name="Hall N."/>
            <person name="Watson M."/>
            <person name="Adriaenssens E.M."/>
            <person name="Foster-Nyarko E."/>
            <person name="Jarju S."/>
            <person name="Secka A."/>
            <person name="Antonio M."/>
            <person name="Oren A."/>
            <person name="Chaudhuri R.R."/>
            <person name="La Ragione R."/>
            <person name="Hildebrand F."/>
            <person name="Pallen M.J."/>
        </authorList>
    </citation>
    <scope>NUCLEOTIDE SEQUENCE</scope>
    <source>
        <strain evidence="1">13766</strain>
    </source>
</reference>
<gene>
    <name evidence="1" type="ORF">IAA84_07995</name>
</gene>
<dbReference type="EMBL" id="DVJN01000161">
    <property type="protein sequence ID" value="HIS92938.1"/>
    <property type="molecule type" value="Genomic_DNA"/>
</dbReference>
<accession>A0A9D1K7I4</accession>
<protein>
    <submittedName>
        <fullName evidence="1">Uncharacterized protein</fullName>
    </submittedName>
</protein>
<name>A0A9D1K7I4_9FIRM</name>
<evidence type="ECO:0000313" key="2">
    <source>
        <dbReference type="Proteomes" id="UP000824140"/>
    </source>
</evidence>
<reference evidence="1" key="1">
    <citation type="submission" date="2020-10" db="EMBL/GenBank/DDBJ databases">
        <authorList>
            <person name="Gilroy R."/>
        </authorList>
    </citation>
    <scope>NUCLEOTIDE SEQUENCE</scope>
    <source>
        <strain evidence="1">13766</strain>
    </source>
</reference>
<dbReference type="Proteomes" id="UP000824140">
    <property type="component" value="Unassembled WGS sequence"/>
</dbReference>
<proteinExistence type="predicted"/>
<comment type="caution">
    <text evidence="1">The sequence shown here is derived from an EMBL/GenBank/DDBJ whole genome shotgun (WGS) entry which is preliminary data.</text>
</comment>
<dbReference type="AlphaFoldDB" id="A0A9D1K7I4"/>
<evidence type="ECO:0000313" key="1">
    <source>
        <dbReference type="EMBL" id="HIS92938.1"/>
    </source>
</evidence>
<dbReference type="SUPFAM" id="SSF52540">
    <property type="entry name" value="P-loop containing nucleoside triphosphate hydrolases"/>
    <property type="match status" value="1"/>
</dbReference>
<organism evidence="1 2">
    <name type="scientific">Candidatus Alectryocaccomicrobium excrementavium</name>
    <dbReference type="NCBI Taxonomy" id="2840668"/>
    <lineage>
        <taxon>Bacteria</taxon>
        <taxon>Bacillati</taxon>
        <taxon>Bacillota</taxon>
        <taxon>Clostridia</taxon>
        <taxon>Candidatus Alectryocaccomicrobium</taxon>
    </lineage>
</organism>